<keyword evidence="3" id="KW-1185">Reference proteome</keyword>
<dbReference type="EMBL" id="KN600267">
    <property type="protein sequence ID" value="KHJ80564.1"/>
    <property type="molecule type" value="Genomic_DNA"/>
</dbReference>
<gene>
    <name evidence="2" type="ORF">OESDEN_19759</name>
</gene>
<proteinExistence type="predicted"/>
<protein>
    <recommendedName>
        <fullName evidence="4">PiggyBac transposable element-derived protein domain-containing protein</fullName>
    </recommendedName>
</protein>
<dbReference type="Gene3D" id="3.30.420.10">
    <property type="entry name" value="Ribonuclease H-like superfamily/Ribonuclease H"/>
    <property type="match status" value="1"/>
</dbReference>
<evidence type="ECO:0000313" key="3">
    <source>
        <dbReference type="Proteomes" id="UP000053660"/>
    </source>
</evidence>
<evidence type="ECO:0000313" key="2">
    <source>
        <dbReference type="EMBL" id="KHJ80564.1"/>
    </source>
</evidence>
<sequence length="100" mass="12064">MQLKNNSRQRYTRKDEEHKRIKSRVKHPFKVNTRAGISYEDDTPVKIFDGKVRMNSKMYWEIIHDYYIPFAASAYYLDSRIAQDNDPKHKSKYTTKMLET</sequence>
<dbReference type="OrthoDB" id="10006939at2759"/>
<evidence type="ECO:0008006" key="4">
    <source>
        <dbReference type="Google" id="ProtNLM"/>
    </source>
</evidence>
<reference evidence="2 3" key="1">
    <citation type="submission" date="2014-03" db="EMBL/GenBank/DDBJ databases">
        <title>Draft genome of the hookworm Oesophagostomum dentatum.</title>
        <authorList>
            <person name="Mitreva M."/>
        </authorList>
    </citation>
    <scope>NUCLEOTIDE SEQUENCE [LARGE SCALE GENOMIC DNA]</scope>
    <source>
        <strain evidence="2 3">OD-Hann</strain>
    </source>
</reference>
<name>A0A0B1S6L5_OESDE</name>
<dbReference type="AlphaFoldDB" id="A0A0B1S6L5"/>
<organism evidence="2 3">
    <name type="scientific">Oesophagostomum dentatum</name>
    <name type="common">Nodular worm</name>
    <dbReference type="NCBI Taxonomy" id="61180"/>
    <lineage>
        <taxon>Eukaryota</taxon>
        <taxon>Metazoa</taxon>
        <taxon>Ecdysozoa</taxon>
        <taxon>Nematoda</taxon>
        <taxon>Chromadorea</taxon>
        <taxon>Rhabditida</taxon>
        <taxon>Rhabditina</taxon>
        <taxon>Rhabditomorpha</taxon>
        <taxon>Strongyloidea</taxon>
        <taxon>Strongylidae</taxon>
        <taxon>Oesophagostomum</taxon>
    </lineage>
</organism>
<evidence type="ECO:0000256" key="1">
    <source>
        <dbReference type="SAM" id="MobiDB-lite"/>
    </source>
</evidence>
<dbReference type="GO" id="GO:0003676">
    <property type="term" value="F:nucleic acid binding"/>
    <property type="evidence" value="ECO:0007669"/>
    <property type="project" value="InterPro"/>
</dbReference>
<dbReference type="Proteomes" id="UP000053660">
    <property type="component" value="Unassembled WGS sequence"/>
</dbReference>
<dbReference type="InterPro" id="IPR036397">
    <property type="entry name" value="RNaseH_sf"/>
</dbReference>
<accession>A0A0B1S6L5</accession>
<feature type="region of interest" description="Disordered" evidence="1">
    <location>
        <begin position="1"/>
        <end position="23"/>
    </location>
</feature>